<evidence type="ECO:0000313" key="2">
    <source>
        <dbReference type="EMBL" id="KZP07546.1"/>
    </source>
</evidence>
<accession>A0A165WBG1</accession>
<feature type="region of interest" description="Disordered" evidence="1">
    <location>
        <begin position="118"/>
        <end position="137"/>
    </location>
</feature>
<proteinExistence type="predicted"/>
<protein>
    <submittedName>
        <fullName evidence="2">Uncharacterized protein</fullName>
    </submittedName>
</protein>
<gene>
    <name evidence="2" type="ORF">FIBSPDRAFT_901971</name>
</gene>
<evidence type="ECO:0000313" key="3">
    <source>
        <dbReference type="Proteomes" id="UP000076532"/>
    </source>
</evidence>
<reference evidence="2 3" key="1">
    <citation type="journal article" date="2016" name="Mol. Biol. Evol.">
        <title>Comparative Genomics of Early-Diverging Mushroom-Forming Fungi Provides Insights into the Origins of Lignocellulose Decay Capabilities.</title>
        <authorList>
            <person name="Nagy L.G."/>
            <person name="Riley R."/>
            <person name="Tritt A."/>
            <person name="Adam C."/>
            <person name="Daum C."/>
            <person name="Floudas D."/>
            <person name="Sun H."/>
            <person name="Yadav J.S."/>
            <person name="Pangilinan J."/>
            <person name="Larsson K.H."/>
            <person name="Matsuura K."/>
            <person name="Barry K."/>
            <person name="Labutti K."/>
            <person name="Kuo R."/>
            <person name="Ohm R.A."/>
            <person name="Bhattacharya S.S."/>
            <person name="Shirouzu T."/>
            <person name="Yoshinaga Y."/>
            <person name="Martin F.M."/>
            <person name="Grigoriev I.V."/>
            <person name="Hibbett D.S."/>
        </authorList>
    </citation>
    <scope>NUCLEOTIDE SEQUENCE [LARGE SCALE GENOMIC DNA]</scope>
    <source>
        <strain evidence="2 3">CBS 109695</strain>
    </source>
</reference>
<dbReference type="EMBL" id="KV417747">
    <property type="protein sequence ID" value="KZP07546.1"/>
    <property type="molecule type" value="Genomic_DNA"/>
</dbReference>
<sequence>MNTQLAEADTPSEISSDFGGNEIRGVGFLDAEHAAKGVWAEGKRIPRAERDTRGGMTIALRTCAHGSNTKPSQWGETKQRAGVGRATDTQQAKVEHLLVEEVIDWDGVTTDEVNSVFSMVPGDATPARSEERSEHER</sequence>
<dbReference type="Proteomes" id="UP000076532">
    <property type="component" value="Unassembled WGS sequence"/>
</dbReference>
<organism evidence="2 3">
    <name type="scientific">Athelia psychrophila</name>
    <dbReference type="NCBI Taxonomy" id="1759441"/>
    <lineage>
        <taxon>Eukaryota</taxon>
        <taxon>Fungi</taxon>
        <taxon>Dikarya</taxon>
        <taxon>Basidiomycota</taxon>
        <taxon>Agaricomycotina</taxon>
        <taxon>Agaricomycetes</taxon>
        <taxon>Agaricomycetidae</taxon>
        <taxon>Atheliales</taxon>
        <taxon>Atheliaceae</taxon>
        <taxon>Athelia</taxon>
    </lineage>
</organism>
<keyword evidence="3" id="KW-1185">Reference proteome</keyword>
<evidence type="ECO:0000256" key="1">
    <source>
        <dbReference type="SAM" id="MobiDB-lite"/>
    </source>
</evidence>
<feature type="compositionally biased region" description="Basic and acidic residues" evidence="1">
    <location>
        <begin position="128"/>
        <end position="137"/>
    </location>
</feature>
<dbReference type="AlphaFoldDB" id="A0A165WBG1"/>
<feature type="region of interest" description="Disordered" evidence="1">
    <location>
        <begin position="65"/>
        <end position="88"/>
    </location>
</feature>
<name>A0A165WBG1_9AGAM</name>
<feature type="compositionally biased region" description="Polar residues" evidence="1">
    <location>
        <begin position="65"/>
        <end position="76"/>
    </location>
</feature>